<feature type="domain" description="Cytidyltransferase-like" evidence="10">
    <location>
        <begin position="9"/>
        <end position="139"/>
    </location>
</feature>
<dbReference type="Gene3D" id="3.40.50.620">
    <property type="entry name" value="HUPs"/>
    <property type="match status" value="1"/>
</dbReference>
<dbReference type="GO" id="GO:0015937">
    <property type="term" value="P:coenzyme A biosynthetic process"/>
    <property type="evidence" value="ECO:0007669"/>
    <property type="project" value="UniProtKB-UniRule"/>
</dbReference>
<proteinExistence type="inferred from homology"/>
<name>A0A6J4TSL2_9ACTN</name>
<accession>A0A6J4TSL2</accession>
<comment type="function">
    <text evidence="9">Reversibly transfers an adenylyl group from ATP to 4'-phosphopantetheine, yielding dephospho-CoA (dPCoA) and pyrophosphate.</text>
</comment>
<keyword evidence="4 9" id="KW-0547">Nucleotide-binding</keyword>
<organism evidence="11">
    <name type="scientific">uncultured Solirubrobacteraceae bacterium</name>
    <dbReference type="NCBI Taxonomy" id="1162706"/>
    <lineage>
        <taxon>Bacteria</taxon>
        <taxon>Bacillati</taxon>
        <taxon>Actinomycetota</taxon>
        <taxon>Thermoleophilia</taxon>
        <taxon>Solirubrobacterales</taxon>
        <taxon>Solirubrobacteraceae</taxon>
        <taxon>environmental samples</taxon>
    </lineage>
</organism>
<keyword evidence="6 9" id="KW-0460">Magnesium</keyword>
<reference evidence="11" key="1">
    <citation type="submission" date="2020-02" db="EMBL/GenBank/DDBJ databases">
        <authorList>
            <person name="Meier V. D."/>
        </authorList>
    </citation>
    <scope>NUCLEOTIDE SEQUENCE</scope>
    <source>
        <strain evidence="11">AVDCRST_MAG85</strain>
    </source>
</reference>
<keyword evidence="2 9" id="KW-0808">Transferase</keyword>
<feature type="binding site" evidence="9">
    <location>
        <position position="104"/>
    </location>
    <ligand>
        <name>ATP</name>
        <dbReference type="ChEBI" id="CHEBI:30616"/>
    </ligand>
</feature>
<feature type="binding site" evidence="9">
    <location>
        <begin position="94"/>
        <end position="96"/>
    </location>
    <ligand>
        <name>ATP</name>
        <dbReference type="ChEBI" id="CHEBI:30616"/>
    </ligand>
</feature>
<comment type="catalytic activity">
    <reaction evidence="8 9">
        <text>(R)-4'-phosphopantetheine + ATP + H(+) = 3'-dephospho-CoA + diphosphate</text>
        <dbReference type="Rhea" id="RHEA:19801"/>
        <dbReference type="ChEBI" id="CHEBI:15378"/>
        <dbReference type="ChEBI" id="CHEBI:30616"/>
        <dbReference type="ChEBI" id="CHEBI:33019"/>
        <dbReference type="ChEBI" id="CHEBI:57328"/>
        <dbReference type="ChEBI" id="CHEBI:61723"/>
        <dbReference type="EC" id="2.7.7.3"/>
    </reaction>
</comment>
<gene>
    <name evidence="9" type="primary">coaD</name>
    <name evidence="11" type="ORF">AVDCRST_MAG85-3629</name>
</gene>
<evidence type="ECO:0000256" key="4">
    <source>
        <dbReference type="ARBA" id="ARBA00022741"/>
    </source>
</evidence>
<dbReference type="CDD" id="cd02163">
    <property type="entry name" value="PPAT"/>
    <property type="match status" value="1"/>
</dbReference>
<dbReference type="EMBL" id="CADCVT010000406">
    <property type="protein sequence ID" value="CAA9530504.1"/>
    <property type="molecule type" value="Genomic_DNA"/>
</dbReference>
<dbReference type="Pfam" id="PF01467">
    <property type="entry name" value="CTP_transf_like"/>
    <property type="match status" value="1"/>
</dbReference>
<evidence type="ECO:0000256" key="5">
    <source>
        <dbReference type="ARBA" id="ARBA00022840"/>
    </source>
</evidence>
<dbReference type="AlphaFoldDB" id="A0A6J4TSL2"/>
<dbReference type="InterPro" id="IPR004821">
    <property type="entry name" value="Cyt_trans-like"/>
</dbReference>
<dbReference type="GO" id="GO:0005737">
    <property type="term" value="C:cytoplasm"/>
    <property type="evidence" value="ECO:0007669"/>
    <property type="project" value="UniProtKB-SubCell"/>
</dbReference>
<feature type="binding site" evidence="9">
    <location>
        <position position="21"/>
    </location>
    <ligand>
        <name>ATP</name>
        <dbReference type="ChEBI" id="CHEBI:30616"/>
    </ligand>
</feature>
<sequence>MSPDKRRCICPGTYDPITNGHLDIIGRASELFDEVIVAVVNQSTRKSSAIFGIEDRLAFINKATAHFGNVRAEPFDVLVVDFARQMGARAIVKGLRAISDFEYEFEMHQLNRREAPDIDTLYLMASPQYSFLSSSGVKELATFGGRIEDLVPDGVAERLKEELQRRRNQG</sequence>
<keyword evidence="7 9" id="KW-0173">Coenzyme A biosynthesis</keyword>
<feature type="binding site" evidence="9">
    <location>
        <position position="13"/>
    </location>
    <ligand>
        <name>substrate</name>
    </ligand>
</feature>
<evidence type="ECO:0000256" key="7">
    <source>
        <dbReference type="ARBA" id="ARBA00022993"/>
    </source>
</evidence>
<dbReference type="PRINTS" id="PR01020">
    <property type="entry name" value="LPSBIOSNTHSS"/>
</dbReference>
<protein>
    <recommendedName>
        <fullName evidence="9">Phosphopantetheine adenylyltransferase</fullName>
        <ecNumber evidence="9">2.7.7.3</ecNumber>
    </recommendedName>
    <alternativeName>
        <fullName evidence="9">Dephospho-CoA pyrophosphorylase</fullName>
    </alternativeName>
    <alternativeName>
        <fullName evidence="9">Pantetheine-phosphate adenylyltransferase</fullName>
        <shortName evidence="9">PPAT</shortName>
    </alternativeName>
</protein>
<feature type="binding site" evidence="9">
    <location>
        <position position="93"/>
    </location>
    <ligand>
        <name>substrate</name>
    </ligand>
</feature>
<dbReference type="InterPro" id="IPR014729">
    <property type="entry name" value="Rossmann-like_a/b/a_fold"/>
</dbReference>
<dbReference type="NCBIfam" id="TIGR01510">
    <property type="entry name" value="coaD_prev_kdtB"/>
    <property type="match status" value="1"/>
</dbReference>
<evidence type="ECO:0000256" key="8">
    <source>
        <dbReference type="ARBA" id="ARBA00029346"/>
    </source>
</evidence>
<dbReference type="InterPro" id="IPR001980">
    <property type="entry name" value="PPAT"/>
</dbReference>
<comment type="subcellular location">
    <subcellularLocation>
        <location evidence="9">Cytoplasm</location>
    </subcellularLocation>
</comment>
<comment type="cofactor">
    <cofactor evidence="9">
        <name>Mg(2+)</name>
        <dbReference type="ChEBI" id="CHEBI:18420"/>
    </cofactor>
</comment>
<dbReference type="PANTHER" id="PTHR21342:SF1">
    <property type="entry name" value="PHOSPHOPANTETHEINE ADENYLYLTRANSFERASE"/>
    <property type="match status" value="1"/>
</dbReference>
<evidence type="ECO:0000256" key="1">
    <source>
        <dbReference type="ARBA" id="ARBA00022490"/>
    </source>
</evidence>
<dbReference type="SUPFAM" id="SSF52374">
    <property type="entry name" value="Nucleotidylyl transferase"/>
    <property type="match status" value="1"/>
</dbReference>
<dbReference type="PANTHER" id="PTHR21342">
    <property type="entry name" value="PHOSPHOPANTETHEINE ADENYLYLTRANSFERASE"/>
    <property type="match status" value="1"/>
</dbReference>
<evidence type="ECO:0000256" key="2">
    <source>
        <dbReference type="ARBA" id="ARBA00022679"/>
    </source>
</evidence>
<evidence type="ECO:0000256" key="6">
    <source>
        <dbReference type="ARBA" id="ARBA00022842"/>
    </source>
</evidence>
<evidence type="ECO:0000256" key="9">
    <source>
        <dbReference type="HAMAP-Rule" id="MF_00151"/>
    </source>
</evidence>
<feature type="binding site" evidence="9">
    <location>
        <begin position="129"/>
        <end position="135"/>
    </location>
    <ligand>
        <name>ATP</name>
        <dbReference type="ChEBI" id="CHEBI:30616"/>
    </ligand>
</feature>
<feature type="site" description="Transition state stabilizer" evidence="9">
    <location>
        <position position="21"/>
    </location>
</feature>
<feature type="binding site" evidence="9">
    <location>
        <begin position="13"/>
        <end position="14"/>
    </location>
    <ligand>
        <name>ATP</name>
        <dbReference type="ChEBI" id="CHEBI:30616"/>
    </ligand>
</feature>
<comment type="caution">
    <text evidence="9">Lacks conserved residue(s) required for the propagation of feature annotation.</text>
</comment>
<comment type="pathway">
    <text evidence="9">Cofactor biosynthesis; coenzyme A biosynthesis; CoA from (R)-pantothenate: step 4/5.</text>
</comment>
<keyword evidence="1 9" id="KW-0963">Cytoplasm</keyword>
<dbReference type="GO" id="GO:0004595">
    <property type="term" value="F:pantetheine-phosphate adenylyltransferase activity"/>
    <property type="evidence" value="ECO:0007669"/>
    <property type="project" value="UniProtKB-UniRule"/>
</dbReference>
<dbReference type="UniPathway" id="UPA00241">
    <property type="reaction ID" value="UER00355"/>
</dbReference>
<dbReference type="NCBIfam" id="TIGR00125">
    <property type="entry name" value="cyt_tran_rel"/>
    <property type="match status" value="1"/>
</dbReference>
<evidence type="ECO:0000313" key="11">
    <source>
        <dbReference type="EMBL" id="CAA9530504.1"/>
    </source>
</evidence>
<feature type="binding site" evidence="9">
    <location>
        <position position="79"/>
    </location>
    <ligand>
        <name>substrate</name>
    </ligand>
</feature>
<dbReference type="HAMAP" id="MF_00151">
    <property type="entry name" value="PPAT_bact"/>
    <property type="match status" value="1"/>
</dbReference>
<evidence type="ECO:0000259" key="10">
    <source>
        <dbReference type="Pfam" id="PF01467"/>
    </source>
</evidence>
<comment type="subunit">
    <text evidence="9">Homohexamer.</text>
</comment>
<dbReference type="GO" id="GO:0005524">
    <property type="term" value="F:ATP binding"/>
    <property type="evidence" value="ECO:0007669"/>
    <property type="project" value="UniProtKB-KW"/>
</dbReference>
<comment type="similarity">
    <text evidence="9">Belongs to the bacterial CoaD family.</text>
</comment>
<evidence type="ECO:0000256" key="3">
    <source>
        <dbReference type="ARBA" id="ARBA00022695"/>
    </source>
</evidence>
<keyword evidence="3 9" id="KW-0548">Nucleotidyltransferase</keyword>
<dbReference type="EC" id="2.7.7.3" evidence="9"/>
<keyword evidence="5 9" id="KW-0067">ATP-binding</keyword>